<accession>A0AAV3Z712</accession>
<organism evidence="1 2">
    <name type="scientific">Plakobranchus ocellatus</name>
    <dbReference type="NCBI Taxonomy" id="259542"/>
    <lineage>
        <taxon>Eukaryota</taxon>
        <taxon>Metazoa</taxon>
        <taxon>Spiralia</taxon>
        <taxon>Lophotrochozoa</taxon>
        <taxon>Mollusca</taxon>
        <taxon>Gastropoda</taxon>
        <taxon>Heterobranchia</taxon>
        <taxon>Euthyneura</taxon>
        <taxon>Panpulmonata</taxon>
        <taxon>Sacoglossa</taxon>
        <taxon>Placobranchoidea</taxon>
        <taxon>Plakobranchidae</taxon>
        <taxon>Plakobranchus</taxon>
    </lineage>
</organism>
<reference evidence="1 2" key="1">
    <citation type="journal article" date="2021" name="Elife">
        <title>Chloroplast acquisition without the gene transfer in kleptoplastic sea slugs, Plakobranchus ocellatus.</title>
        <authorList>
            <person name="Maeda T."/>
            <person name="Takahashi S."/>
            <person name="Yoshida T."/>
            <person name="Shimamura S."/>
            <person name="Takaki Y."/>
            <person name="Nagai Y."/>
            <person name="Toyoda A."/>
            <person name="Suzuki Y."/>
            <person name="Arimoto A."/>
            <person name="Ishii H."/>
            <person name="Satoh N."/>
            <person name="Nishiyama T."/>
            <person name="Hasebe M."/>
            <person name="Maruyama T."/>
            <person name="Minagawa J."/>
            <person name="Obokata J."/>
            <person name="Shigenobu S."/>
        </authorList>
    </citation>
    <scope>NUCLEOTIDE SEQUENCE [LARGE SCALE GENOMIC DNA]</scope>
</reference>
<proteinExistence type="predicted"/>
<protein>
    <submittedName>
        <fullName evidence="1">Chlorophyllase-1-like isoform x2</fullName>
    </submittedName>
</protein>
<evidence type="ECO:0000313" key="1">
    <source>
        <dbReference type="EMBL" id="GFN91123.1"/>
    </source>
</evidence>
<evidence type="ECO:0000313" key="2">
    <source>
        <dbReference type="Proteomes" id="UP000735302"/>
    </source>
</evidence>
<comment type="caution">
    <text evidence="1">The sequence shown here is derived from an EMBL/GenBank/DDBJ whole genome shotgun (WGS) entry which is preliminary data.</text>
</comment>
<dbReference type="EMBL" id="BLXT01002089">
    <property type="protein sequence ID" value="GFN91123.1"/>
    <property type="molecule type" value="Genomic_DNA"/>
</dbReference>
<name>A0AAV3Z712_9GAST</name>
<dbReference type="Proteomes" id="UP000735302">
    <property type="component" value="Unassembled WGS sequence"/>
</dbReference>
<sequence length="151" mass="17283">MMPWTDLVYAQEFPFTPGPYKHKQLRLTWSKNRCPLDSTVYYPSMSGDYTPIVFLGGFYDVISGEGYSDFLGKITPPWLHVNHSRSVVDTAFSTRVRAKPTCQTGNFKQILRPDRMAEKESGKYDDSNPRLGKIDSKLSLSQLRQYPVGYT</sequence>
<keyword evidence="2" id="KW-1185">Reference proteome</keyword>
<dbReference type="AlphaFoldDB" id="A0AAV3Z712"/>
<gene>
    <name evidence="1" type="ORF">PoB_001762900</name>
</gene>